<protein>
    <submittedName>
        <fullName evidence="1">Uncharacterized protein</fullName>
    </submittedName>
</protein>
<dbReference type="Proteomes" id="UP001356170">
    <property type="component" value="Unassembled WGS sequence"/>
</dbReference>
<evidence type="ECO:0000313" key="2">
    <source>
        <dbReference type="Proteomes" id="UP001356170"/>
    </source>
</evidence>
<gene>
    <name evidence="1" type="ORF">V3390_08205</name>
</gene>
<sequence>MNSSYRHNPQQVRLSNVLLGAVLVTAEWFSDRVRSARAARWIAD</sequence>
<dbReference type="RefSeq" id="WP_331688820.1">
    <property type="nucleotide sequence ID" value="NZ_JAZHBN010000001.1"/>
</dbReference>
<name>A0ABU7V098_9GAMM</name>
<comment type="caution">
    <text evidence="1">The sequence shown here is derived from an EMBL/GenBank/DDBJ whole genome shotgun (WGS) entry which is preliminary data.</text>
</comment>
<accession>A0ABU7V098</accession>
<dbReference type="EMBL" id="JAZHBO010000002">
    <property type="protein sequence ID" value="MEF2156204.1"/>
    <property type="molecule type" value="Genomic_DNA"/>
</dbReference>
<keyword evidence="2" id="KW-1185">Reference proteome</keyword>
<reference evidence="1 2" key="1">
    <citation type="submission" date="2024-01" db="EMBL/GenBank/DDBJ databases">
        <title>Novel species of the genus Luteimonas isolated from rivers.</title>
        <authorList>
            <person name="Lu H."/>
        </authorList>
    </citation>
    <scope>NUCLEOTIDE SEQUENCE [LARGE SCALE GENOMIC DNA]</scope>
    <source>
        <strain evidence="1 2">FXH3W</strain>
    </source>
</reference>
<organism evidence="1 2">
    <name type="scientific">Aquilutibacter rugosus</name>
    <dbReference type="NCBI Taxonomy" id="3115820"/>
    <lineage>
        <taxon>Bacteria</taxon>
        <taxon>Pseudomonadati</taxon>
        <taxon>Pseudomonadota</taxon>
        <taxon>Gammaproteobacteria</taxon>
        <taxon>Lysobacterales</taxon>
        <taxon>Lysobacteraceae</taxon>
        <taxon>Aquilutibacter</taxon>
    </lineage>
</organism>
<proteinExistence type="predicted"/>
<evidence type="ECO:0000313" key="1">
    <source>
        <dbReference type="EMBL" id="MEF2156204.1"/>
    </source>
</evidence>